<organism evidence="2 3">
    <name type="scientific">Candidatus Scalindua rubra</name>
    <dbReference type="NCBI Taxonomy" id="1872076"/>
    <lineage>
        <taxon>Bacteria</taxon>
        <taxon>Pseudomonadati</taxon>
        <taxon>Planctomycetota</taxon>
        <taxon>Candidatus Brocadiia</taxon>
        <taxon>Candidatus Brocadiales</taxon>
        <taxon>Candidatus Scalinduaceae</taxon>
        <taxon>Candidatus Scalindua</taxon>
    </lineage>
</organism>
<protein>
    <recommendedName>
        <fullName evidence="1">YprB ribonuclease H-like domain-containing protein</fullName>
    </recommendedName>
</protein>
<dbReference type="Proteomes" id="UP000094056">
    <property type="component" value="Unassembled WGS sequence"/>
</dbReference>
<dbReference type="Pfam" id="PF13482">
    <property type="entry name" value="RNase_H_2"/>
    <property type="match status" value="1"/>
</dbReference>
<dbReference type="PANTHER" id="PTHR38462">
    <property type="entry name" value="EXONUCLEASE-LIKE PROTEIN"/>
    <property type="match status" value="1"/>
</dbReference>
<reference evidence="2 3" key="1">
    <citation type="submission" date="2016-07" db="EMBL/GenBank/DDBJ databases">
        <title>Draft genome of Scalindua rubra, obtained from a brine-seawater interface in the Red Sea, sheds light on salt adaptation in anammox bacteria.</title>
        <authorList>
            <person name="Speth D.R."/>
            <person name="Lagkouvardos I."/>
            <person name="Wang Y."/>
            <person name="Qian P.-Y."/>
            <person name="Dutilh B.E."/>
            <person name="Jetten M.S."/>
        </authorList>
    </citation>
    <scope>NUCLEOTIDE SEQUENCE [LARGE SCALE GENOMIC DNA]</scope>
    <source>
        <strain evidence="2">BSI-1</strain>
    </source>
</reference>
<evidence type="ECO:0000259" key="1">
    <source>
        <dbReference type="Pfam" id="PF13482"/>
    </source>
</evidence>
<comment type="caution">
    <text evidence="2">The sequence shown here is derived from an EMBL/GenBank/DDBJ whole genome shotgun (WGS) entry which is preliminary data.</text>
</comment>
<dbReference type="EMBL" id="MAYW01000137">
    <property type="protein sequence ID" value="ODS31176.1"/>
    <property type="molecule type" value="Genomic_DNA"/>
</dbReference>
<evidence type="ECO:0000313" key="3">
    <source>
        <dbReference type="Proteomes" id="UP000094056"/>
    </source>
</evidence>
<dbReference type="InterPro" id="IPR036397">
    <property type="entry name" value="RNaseH_sf"/>
</dbReference>
<gene>
    <name evidence="2" type="ORF">SCARUB_03693</name>
</gene>
<dbReference type="PANTHER" id="PTHR38462:SF1">
    <property type="entry name" value="YPRB RIBONUCLEASE H-LIKE DOMAIN-CONTAINING PROTEIN"/>
    <property type="match status" value="1"/>
</dbReference>
<evidence type="ECO:0000313" key="2">
    <source>
        <dbReference type="EMBL" id="ODS31176.1"/>
    </source>
</evidence>
<feature type="domain" description="YprB ribonuclease H-like" evidence="1">
    <location>
        <begin position="87"/>
        <end position="234"/>
    </location>
</feature>
<proteinExistence type="predicted"/>
<dbReference type="InterPro" id="IPR012337">
    <property type="entry name" value="RNaseH-like_sf"/>
</dbReference>
<accession>A0A1E3X6A3</accession>
<dbReference type="GO" id="GO:0003676">
    <property type="term" value="F:nucleic acid binding"/>
    <property type="evidence" value="ECO:0007669"/>
    <property type="project" value="InterPro"/>
</dbReference>
<dbReference type="Gene3D" id="3.30.420.10">
    <property type="entry name" value="Ribonuclease H-like superfamily/Ribonuclease H"/>
    <property type="match status" value="1"/>
</dbReference>
<dbReference type="SUPFAM" id="SSF53098">
    <property type="entry name" value="Ribonuclease H-like"/>
    <property type="match status" value="1"/>
</dbReference>
<name>A0A1E3X6A3_9BACT</name>
<sequence length="258" mass="30031">MLTYTFCHIKGISCTAEKRLWDGGIISWDDYLKNNKRFFSYKKDQFIRKQLEISKIALEADSIDFFFSRLSNEQQVRVYPHFKNKMVFLDIETTGLSIKDDSITTIAIYNGHTIKNYINGQNIWNFIGDITKYSILVTYNGTKFDIPFLKKFFGINLNLFHIDLCHVLHNLGYWGGLKECERKLGIQRQIEGIDGVQAVQLWSYYKNINDNSALKQLILYNSQDVLSLEHIIIKAYNKIMKDCPVSNNISLTKQPSLL</sequence>
<dbReference type="InterPro" id="IPR038720">
    <property type="entry name" value="YprB_RNase_H-like_dom"/>
</dbReference>
<dbReference type="AlphaFoldDB" id="A0A1E3X6A3"/>